<protein>
    <submittedName>
        <fullName evidence="1">Uncharacterized protein</fullName>
    </submittedName>
</protein>
<accession>A0A6M3MG31</accession>
<gene>
    <name evidence="1" type="ORF">MM171B00386_0023</name>
</gene>
<proteinExistence type="predicted"/>
<sequence>MWVEIRKMILDDTIKLLQDLGARKVLGKELRSIHGIYAYMMVMEEIKTPEINGRKILTAINQRFITIGVYQESGHLLVERATWTIANIENIPVIIVIYGYIEPQIRVYHPDEVLTKHRDNTGDLFGVIGIEFPLNLGEKIDSLEGLREKWLKKVESWAVAKKDSGKKFQKKIKEYPGSAISTDSSTHSRMPP</sequence>
<dbReference type="AlphaFoldDB" id="A0A6M3MG31"/>
<organism evidence="1">
    <name type="scientific">viral metagenome</name>
    <dbReference type="NCBI Taxonomy" id="1070528"/>
    <lineage>
        <taxon>unclassified sequences</taxon>
        <taxon>metagenomes</taxon>
        <taxon>organismal metagenomes</taxon>
    </lineage>
</organism>
<dbReference type="EMBL" id="MT143878">
    <property type="protein sequence ID" value="QJB04286.1"/>
    <property type="molecule type" value="Genomic_DNA"/>
</dbReference>
<name>A0A6M3MG31_9ZZZZ</name>
<evidence type="ECO:0000313" key="1">
    <source>
        <dbReference type="EMBL" id="QJB04286.1"/>
    </source>
</evidence>
<reference evidence="1" key="1">
    <citation type="submission" date="2020-03" db="EMBL/GenBank/DDBJ databases">
        <title>The deep terrestrial virosphere.</title>
        <authorList>
            <person name="Holmfeldt K."/>
            <person name="Nilsson E."/>
            <person name="Simone D."/>
            <person name="Lopez-Fernandez M."/>
            <person name="Wu X."/>
            <person name="de Brujin I."/>
            <person name="Lundin D."/>
            <person name="Andersson A."/>
            <person name="Bertilsson S."/>
            <person name="Dopson M."/>
        </authorList>
    </citation>
    <scope>NUCLEOTIDE SEQUENCE</scope>
    <source>
        <strain evidence="1">MM171B00386</strain>
    </source>
</reference>